<feature type="domain" description="CopC" evidence="9">
    <location>
        <begin position="23"/>
        <end position="119"/>
    </location>
</feature>
<evidence type="ECO:0000313" key="13">
    <source>
        <dbReference type="Proteomes" id="UP000661012"/>
    </source>
</evidence>
<dbReference type="AlphaFoldDB" id="A0A4U3F1M0"/>
<proteinExistence type="inferred from homology"/>
<evidence type="ECO:0000256" key="6">
    <source>
        <dbReference type="ARBA" id="ARBA00023008"/>
    </source>
</evidence>
<evidence type="ECO:0000256" key="1">
    <source>
        <dbReference type="ARBA" id="ARBA00004418"/>
    </source>
</evidence>
<dbReference type="STRING" id="1219360.GCA_001571305_02880"/>
<dbReference type="Pfam" id="PF04234">
    <property type="entry name" value="CopC"/>
    <property type="match status" value="1"/>
</dbReference>
<dbReference type="Gene3D" id="2.60.40.1220">
    <property type="match status" value="1"/>
</dbReference>
<dbReference type="EMBL" id="JACYNN010000001">
    <property type="protein sequence ID" value="MBD8104850.1"/>
    <property type="molecule type" value="Genomic_DNA"/>
</dbReference>
<dbReference type="GO" id="GO:0042597">
    <property type="term" value="C:periplasmic space"/>
    <property type="evidence" value="ECO:0007669"/>
    <property type="project" value="UniProtKB-SubCell"/>
</dbReference>
<dbReference type="GO" id="GO:0046688">
    <property type="term" value="P:response to copper ion"/>
    <property type="evidence" value="ECO:0007669"/>
    <property type="project" value="UniProtKB-UniRule"/>
</dbReference>
<accession>A0A4U3F1M0</accession>
<gene>
    <name evidence="10" type="primary">copC</name>
    <name evidence="11" type="ORF">EpCFBP13511_17170</name>
    <name evidence="10" type="ORF">IFT93_00240</name>
</gene>
<comment type="subcellular location">
    <subcellularLocation>
        <location evidence="1 7">Periplasm</location>
    </subcellularLocation>
</comment>
<comment type="caution">
    <text evidence="11">The sequence shown here is derived from an EMBL/GenBank/DDBJ whole genome shotgun (WGS) entry which is preliminary data.</text>
</comment>
<evidence type="ECO:0000256" key="7">
    <source>
        <dbReference type="RuleBase" id="RU369037"/>
    </source>
</evidence>
<evidence type="ECO:0000313" key="11">
    <source>
        <dbReference type="EMBL" id="TKJ87108.1"/>
    </source>
</evidence>
<evidence type="ECO:0000259" key="9">
    <source>
        <dbReference type="Pfam" id="PF04234"/>
    </source>
</evidence>
<dbReference type="InterPro" id="IPR014755">
    <property type="entry name" value="Cu-Rt/internalin_Ig-like"/>
</dbReference>
<evidence type="ECO:0000313" key="12">
    <source>
        <dbReference type="Proteomes" id="UP000306393"/>
    </source>
</evidence>
<dbReference type="InterPro" id="IPR047685">
    <property type="entry name" value="CopC-like"/>
</dbReference>
<evidence type="ECO:0000256" key="2">
    <source>
        <dbReference type="ARBA" id="ARBA00010509"/>
    </source>
</evidence>
<feature type="chain" id="PRO_5020761893" description="Copper resistance protein C" evidence="8">
    <location>
        <begin position="23"/>
        <end position="120"/>
    </location>
</feature>
<dbReference type="SUPFAM" id="SSF81296">
    <property type="entry name" value="E set domains"/>
    <property type="match status" value="1"/>
</dbReference>
<reference evidence="10 13" key="2">
    <citation type="journal article" date="2020" name="FEMS Microbiol. Ecol.">
        <title>Temporal dynamics of bacterial communities during seed development and maturation.</title>
        <authorList>
            <person name="Chesneau G."/>
            <person name="Torres-Cortes G."/>
            <person name="Briand M."/>
            <person name="Darrasse A."/>
            <person name="Preveaux A."/>
            <person name="Marais C."/>
            <person name="Jacques M.A."/>
            <person name="Shade A."/>
            <person name="Barret M."/>
        </authorList>
    </citation>
    <scope>NUCLEOTIDE SEQUENCE [LARGE SCALE GENOMIC DNA]</scope>
    <source>
        <strain evidence="10 13">CFBP13732</strain>
    </source>
</reference>
<keyword evidence="13" id="KW-1185">Reference proteome</keyword>
<name>A0A4U3F1M0_9GAMM</name>
<keyword evidence="6 7" id="KW-0186">Copper</keyword>
<feature type="signal peptide" evidence="8">
    <location>
        <begin position="1"/>
        <end position="22"/>
    </location>
</feature>
<evidence type="ECO:0000256" key="5">
    <source>
        <dbReference type="ARBA" id="ARBA00022764"/>
    </source>
</evidence>
<dbReference type="OrthoDB" id="9796814at2"/>
<dbReference type="PANTHER" id="PTHR34820:SF4">
    <property type="entry name" value="INNER MEMBRANE PROTEIN YEBZ"/>
    <property type="match status" value="1"/>
</dbReference>
<organism evidence="11 12">
    <name type="scientific">Erwinia persicina</name>
    <dbReference type="NCBI Taxonomy" id="55211"/>
    <lineage>
        <taxon>Bacteria</taxon>
        <taxon>Pseudomonadati</taxon>
        <taxon>Pseudomonadota</taxon>
        <taxon>Gammaproteobacteria</taxon>
        <taxon>Enterobacterales</taxon>
        <taxon>Erwiniaceae</taxon>
        <taxon>Erwinia</taxon>
    </lineage>
</organism>
<dbReference type="Proteomes" id="UP000306393">
    <property type="component" value="Unassembled WGS sequence"/>
</dbReference>
<comment type="similarity">
    <text evidence="2 7">Belongs to the CopC family.</text>
</comment>
<dbReference type="GO" id="GO:0005507">
    <property type="term" value="F:copper ion binding"/>
    <property type="evidence" value="ECO:0007669"/>
    <property type="project" value="UniProtKB-UniRule"/>
</dbReference>
<keyword evidence="5 7" id="KW-0574">Periplasm</keyword>
<keyword evidence="4 7" id="KW-0732">Signal</keyword>
<dbReference type="InterPro" id="IPR032694">
    <property type="entry name" value="CopC/D"/>
</dbReference>
<evidence type="ECO:0000313" key="10">
    <source>
        <dbReference type="EMBL" id="MBD8104850.1"/>
    </source>
</evidence>
<reference evidence="11 12" key="1">
    <citation type="journal article" date="2019" name="Sci. Rep.">
        <title>Differences in resource use lead to coexistence of seed-transmitted microbial populations.</title>
        <authorList>
            <person name="Torres-Cortes G."/>
            <person name="Garcia B.J."/>
            <person name="Compant S."/>
            <person name="Rezki S."/>
            <person name="Jones P."/>
            <person name="Preveaux A."/>
            <person name="Briand M."/>
            <person name="Roulet A."/>
            <person name="Bouchez O."/>
            <person name="Jacobson D."/>
            <person name="Barret M."/>
        </authorList>
    </citation>
    <scope>NUCLEOTIDE SEQUENCE [LARGE SCALE GENOMIC DNA]</scope>
    <source>
        <strain evidence="11 12">CFBP13511</strain>
    </source>
</reference>
<dbReference type="GO" id="GO:0005886">
    <property type="term" value="C:plasma membrane"/>
    <property type="evidence" value="ECO:0007669"/>
    <property type="project" value="TreeGrafter"/>
</dbReference>
<keyword evidence="3 7" id="KW-0479">Metal-binding</keyword>
<sequence>MRHFFRVFGVLIAALFAQQASAHAHLKSQYTAVNPAGSEWPESLTITFSEDIEPAFSGVEISRTDKQPVEQLKAARDPQQHNTLRVQFKQPLSRGEYAVKWHVLSVDGHKTKGNYTFSVK</sequence>
<dbReference type="NCBIfam" id="NF033814">
    <property type="entry name" value="copper_CopC"/>
    <property type="match status" value="1"/>
</dbReference>
<protein>
    <recommendedName>
        <fullName evidence="7">Copper resistance protein C</fullName>
    </recommendedName>
</protein>
<dbReference type="GO" id="GO:0006825">
    <property type="term" value="P:copper ion transport"/>
    <property type="evidence" value="ECO:0007669"/>
    <property type="project" value="InterPro"/>
</dbReference>
<evidence type="ECO:0000256" key="4">
    <source>
        <dbReference type="ARBA" id="ARBA00022729"/>
    </source>
</evidence>
<dbReference type="EMBL" id="QGAC01000017">
    <property type="protein sequence ID" value="TKJ87108.1"/>
    <property type="molecule type" value="Genomic_DNA"/>
</dbReference>
<evidence type="ECO:0000256" key="8">
    <source>
        <dbReference type="SAM" id="SignalP"/>
    </source>
</evidence>
<dbReference type="PANTHER" id="PTHR34820">
    <property type="entry name" value="INNER MEMBRANE PROTEIN YEBZ"/>
    <property type="match status" value="1"/>
</dbReference>
<dbReference type="InterPro" id="IPR007348">
    <property type="entry name" value="CopC_dom"/>
</dbReference>
<dbReference type="InterPro" id="IPR014756">
    <property type="entry name" value="Ig_E-set"/>
</dbReference>
<dbReference type="Proteomes" id="UP000661012">
    <property type="component" value="Unassembled WGS sequence"/>
</dbReference>
<evidence type="ECO:0000256" key="3">
    <source>
        <dbReference type="ARBA" id="ARBA00022723"/>
    </source>
</evidence>
<dbReference type="RefSeq" id="WP_137269684.1">
    <property type="nucleotide sequence ID" value="NZ_JACYNM010000001.1"/>
</dbReference>
<comment type="function">
    <text evidence="7">Involved in copper resistance.</text>
</comment>